<dbReference type="RefSeq" id="XP_033538732.1">
    <property type="nucleotide sequence ID" value="XM_033678436.1"/>
</dbReference>
<name>A0A6G1GGS0_9PEZI</name>
<dbReference type="GeneID" id="54419006"/>
<evidence type="ECO:0000256" key="1">
    <source>
        <dbReference type="ARBA" id="ARBA00008889"/>
    </source>
</evidence>
<dbReference type="InterPro" id="IPR047865">
    <property type="entry name" value="Ribosomal_uL10_bac_type"/>
</dbReference>
<evidence type="ECO:0000256" key="2">
    <source>
        <dbReference type="SAM" id="MobiDB-lite"/>
    </source>
</evidence>
<evidence type="ECO:0000313" key="5">
    <source>
        <dbReference type="RefSeq" id="XP_033538732.1"/>
    </source>
</evidence>
<dbReference type="InterPro" id="IPR043141">
    <property type="entry name" value="Ribosomal_uL10-like_sf"/>
</dbReference>
<dbReference type="EMBL" id="ML975149">
    <property type="protein sequence ID" value="KAF1817101.1"/>
    <property type="molecule type" value="Genomic_DNA"/>
</dbReference>
<sequence>MPSGSTSLRRIAQRSISVSSRCPRQAYASLATAASSSRSYDPTLDSSIPQAPRHLPTQPPSFKPPEFRKSQLLRQYISLLKSSQVVLLFQHNNLKASEWAAIRRELAAALLATDKDAASISPDTPPATTADSIRFNVTKTHILEIALQLLEYYKPPQLSSSTSTSAPTTLAGEEPAYTHYLSEYAQRSIRKTPPHPLKPLMSGPIALLSFPSVSPDHLASALRILSPDKQFPAPRKRINPDYHEPAVQSGLQKLILLGARVQETPESQERRDARFLDNWGIRWIAGLNGLGGLRGELAALLNYSGMGLVGALEANSLNLWRTMEGRKQMLEDGEKGEKSE</sequence>
<feature type="region of interest" description="Disordered" evidence="2">
    <location>
        <begin position="32"/>
        <end position="64"/>
    </location>
</feature>
<organism evidence="3">
    <name type="scientific">Eremomyces bilateralis CBS 781.70</name>
    <dbReference type="NCBI Taxonomy" id="1392243"/>
    <lineage>
        <taxon>Eukaryota</taxon>
        <taxon>Fungi</taxon>
        <taxon>Dikarya</taxon>
        <taxon>Ascomycota</taxon>
        <taxon>Pezizomycotina</taxon>
        <taxon>Dothideomycetes</taxon>
        <taxon>Dothideomycetes incertae sedis</taxon>
        <taxon>Eremomycetales</taxon>
        <taxon>Eremomycetaceae</taxon>
        <taxon>Eremomyces</taxon>
    </lineage>
</organism>
<protein>
    <submittedName>
        <fullName evidence="3 5">Uncharacterized protein</fullName>
    </submittedName>
</protein>
<proteinExistence type="inferred from homology"/>
<gene>
    <name evidence="3 5" type="ORF">P152DRAFT_453709</name>
</gene>
<reference evidence="5" key="2">
    <citation type="submission" date="2020-04" db="EMBL/GenBank/DDBJ databases">
        <authorList>
            <consortium name="NCBI Genome Project"/>
        </authorList>
    </citation>
    <scope>NUCLEOTIDE SEQUENCE</scope>
    <source>
        <strain evidence="5">CBS 781.70</strain>
    </source>
</reference>
<dbReference type="PANTHER" id="PTHR11560">
    <property type="entry name" value="39S RIBOSOMAL PROTEIN L10, MITOCHONDRIAL"/>
    <property type="match status" value="1"/>
</dbReference>
<dbReference type="OrthoDB" id="360689at2759"/>
<dbReference type="SUPFAM" id="SSF160369">
    <property type="entry name" value="Ribosomal protein L10-like"/>
    <property type="match status" value="1"/>
</dbReference>
<evidence type="ECO:0000313" key="3">
    <source>
        <dbReference type="EMBL" id="KAF1817101.1"/>
    </source>
</evidence>
<accession>A0A6G1GGS0</accession>
<comment type="similarity">
    <text evidence="1">Belongs to the universal ribosomal protein uL10 family.</text>
</comment>
<keyword evidence="4" id="KW-1185">Reference proteome</keyword>
<reference evidence="5" key="3">
    <citation type="submission" date="2025-04" db="UniProtKB">
        <authorList>
            <consortium name="RefSeq"/>
        </authorList>
    </citation>
    <scope>IDENTIFICATION</scope>
    <source>
        <strain evidence="5">CBS 781.70</strain>
    </source>
</reference>
<evidence type="ECO:0000313" key="4">
    <source>
        <dbReference type="Proteomes" id="UP000504638"/>
    </source>
</evidence>
<reference evidence="3 5" key="1">
    <citation type="submission" date="2020-01" db="EMBL/GenBank/DDBJ databases">
        <authorList>
            <consortium name="DOE Joint Genome Institute"/>
            <person name="Haridas S."/>
            <person name="Albert R."/>
            <person name="Binder M."/>
            <person name="Bloem J."/>
            <person name="Labutti K."/>
            <person name="Salamov A."/>
            <person name="Andreopoulos B."/>
            <person name="Baker S.E."/>
            <person name="Barry K."/>
            <person name="Bills G."/>
            <person name="Bluhm B.H."/>
            <person name="Cannon C."/>
            <person name="Castanera R."/>
            <person name="Culley D.E."/>
            <person name="Daum C."/>
            <person name="Ezra D."/>
            <person name="Gonzalez J.B."/>
            <person name="Henrissat B."/>
            <person name="Kuo A."/>
            <person name="Liang C."/>
            <person name="Lipzen A."/>
            <person name="Lutzoni F."/>
            <person name="Magnuson J."/>
            <person name="Mondo S."/>
            <person name="Nolan M."/>
            <person name="Ohm R."/>
            <person name="Pangilinan J."/>
            <person name="Park H.-J."/>
            <person name="Ramirez L."/>
            <person name="Alfaro M."/>
            <person name="Sun H."/>
            <person name="Tritt A."/>
            <person name="Yoshinaga Y."/>
            <person name="Zwiers L.-H."/>
            <person name="Turgeon B.G."/>
            <person name="Goodwin S.B."/>
            <person name="Spatafora J.W."/>
            <person name="Crous P.W."/>
            <person name="Grigoriev I.V."/>
        </authorList>
    </citation>
    <scope>NUCLEOTIDE SEQUENCE</scope>
    <source>
        <strain evidence="3 5">CBS 781.70</strain>
    </source>
</reference>
<dbReference type="Gene3D" id="3.30.70.1730">
    <property type="match status" value="1"/>
</dbReference>
<dbReference type="AlphaFoldDB" id="A0A6G1GGS0"/>
<dbReference type="Proteomes" id="UP000504638">
    <property type="component" value="Unplaced"/>
</dbReference>